<protein>
    <recommendedName>
        <fullName evidence="3">Major tail protein</fullName>
    </recommendedName>
</protein>
<dbReference type="InterPro" id="IPR006724">
    <property type="entry name" value="Phage_TTP"/>
</dbReference>
<reference evidence="1 2" key="1">
    <citation type="journal article" date="2015" name="Genome Announc.">
        <title>Expanding the biotechnology potential of lactobacilli through comparative genomics of 213 strains and associated genera.</title>
        <authorList>
            <person name="Sun Z."/>
            <person name="Harris H.M."/>
            <person name="McCann A."/>
            <person name="Guo C."/>
            <person name="Argimon S."/>
            <person name="Zhang W."/>
            <person name="Yang X."/>
            <person name="Jeffery I.B."/>
            <person name="Cooney J.C."/>
            <person name="Kagawa T.F."/>
            <person name="Liu W."/>
            <person name="Song Y."/>
            <person name="Salvetti E."/>
            <person name="Wrobel A."/>
            <person name="Rasinkangas P."/>
            <person name="Parkhill J."/>
            <person name="Rea M.C."/>
            <person name="O'Sullivan O."/>
            <person name="Ritari J."/>
            <person name="Douillard F.P."/>
            <person name="Paul Ross R."/>
            <person name="Yang R."/>
            <person name="Briner A.E."/>
            <person name="Felis G.E."/>
            <person name="de Vos W.M."/>
            <person name="Barrangou R."/>
            <person name="Klaenhammer T.R."/>
            <person name="Caufield P.W."/>
            <person name="Cui Y."/>
            <person name="Zhang H."/>
            <person name="O'Toole P.W."/>
        </authorList>
    </citation>
    <scope>NUCLEOTIDE SEQUENCE [LARGE SCALE GENOMIC DNA]</scope>
    <source>
        <strain evidence="1 2">DSM 19971</strain>
    </source>
</reference>
<keyword evidence="2" id="KW-1185">Reference proteome</keyword>
<organism evidence="1 2">
    <name type="scientific">Liquorilactobacillus uvarum DSM 19971</name>
    <dbReference type="NCBI Taxonomy" id="1423812"/>
    <lineage>
        <taxon>Bacteria</taxon>
        <taxon>Bacillati</taxon>
        <taxon>Bacillota</taxon>
        <taxon>Bacilli</taxon>
        <taxon>Lactobacillales</taxon>
        <taxon>Lactobacillaceae</taxon>
        <taxon>Liquorilactobacillus</taxon>
    </lineage>
</organism>
<dbReference type="RefSeq" id="WP_057738158.1">
    <property type="nucleotide sequence ID" value="NZ_AZEG01000024.1"/>
</dbReference>
<accession>A0A0R1PVI8</accession>
<comment type="caution">
    <text evidence="1">The sequence shown here is derived from an EMBL/GenBank/DDBJ whole genome shotgun (WGS) entry which is preliminary data.</text>
</comment>
<evidence type="ECO:0000313" key="2">
    <source>
        <dbReference type="Proteomes" id="UP000051155"/>
    </source>
</evidence>
<dbReference type="EMBL" id="AZEG01000024">
    <property type="protein sequence ID" value="KRL36621.1"/>
    <property type="molecule type" value="Genomic_DNA"/>
</dbReference>
<dbReference type="STRING" id="1423812.FD20_GL001164"/>
<dbReference type="PATRIC" id="fig|1423812.3.peg.1244"/>
<evidence type="ECO:0000313" key="1">
    <source>
        <dbReference type="EMBL" id="KRL36621.1"/>
    </source>
</evidence>
<dbReference type="Pfam" id="PF04630">
    <property type="entry name" value="Phage_TTP_1"/>
    <property type="match status" value="1"/>
</dbReference>
<evidence type="ECO:0008006" key="3">
    <source>
        <dbReference type="Google" id="ProtNLM"/>
    </source>
</evidence>
<dbReference type="Proteomes" id="UP000051155">
    <property type="component" value="Unassembled WGS sequence"/>
</dbReference>
<dbReference type="OrthoDB" id="2143665at2"/>
<sequence length="207" mass="22197">MALVGLVDSFLTLNDADTNALITGDNGLSTTGVLEIGDKYFGTSEAKISNFEGSLQTLSGNDKGQFSYQQPSQPGVAYTVNNLDFEIKQKLLGYKKDGLGWIKSDVKPVVGLVVVTRSLDKQHKIYYAFPKGNMTLTSLALKSDTPTSTTPITDALTFTSLSADSIGGRNVKTYIDGDTTFTEDAMFKELFPDYEAASTGTTTPSNG</sequence>
<dbReference type="AlphaFoldDB" id="A0A0R1PVI8"/>
<gene>
    <name evidence="1" type="ORF">FD20_GL001164</name>
</gene>
<proteinExistence type="predicted"/>
<name>A0A0R1PVI8_9LACO</name>